<feature type="region of interest" description="Disordered" evidence="2">
    <location>
        <begin position="299"/>
        <end position="335"/>
    </location>
</feature>
<comment type="caution">
    <text evidence="4">The sequence shown here is derived from an EMBL/GenBank/DDBJ whole genome shotgun (WGS) entry which is preliminary data.</text>
</comment>
<dbReference type="Proteomes" id="UP000621454">
    <property type="component" value="Unassembled WGS sequence"/>
</dbReference>
<gene>
    <name evidence="4" type="ORF">GCM10011489_06840</name>
</gene>
<reference evidence="4" key="1">
    <citation type="journal article" date="2014" name="Int. J. Syst. Evol. Microbiol.">
        <title>Complete genome sequence of Corynebacterium casei LMG S-19264T (=DSM 44701T), isolated from a smear-ripened cheese.</title>
        <authorList>
            <consortium name="US DOE Joint Genome Institute (JGI-PGF)"/>
            <person name="Walter F."/>
            <person name="Albersmeier A."/>
            <person name="Kalinowski J."/>
            <person name="Ruckert C."/>
        </authorList>
    </citation>
    <scope>NUCLEOTIDE SEQUENCE</scope>
    <source>
        <strain evidence="4">CGMCC 1.12827</strain>
    </source>
</reference>
<comment type="similarity">
    <text evidence="1">Belongs to the mycobacterial PPE family.</text>
</comment>
<dbReference type="EMBL" id="BMGC01000003">
    <property type="protein sequence ID" value="GGB21312.1"/>
    <property type="molecule type" value="Genomic_DNA"/>
</dbReference>
<sequence>MQGFTGIVWEAREPERLARDLHHGPGPKPLFEAGMSWAQIAGVLTDLHHELAVVIRNLSDSWRGKGDNEMIGALTKVSSWLTETADMAKDNAVAAERQAVANAVARTAMPDPAEITALNKLEESLHHLAFPAGSALAGGMAKVESSMRQTTAQAARVMESYETATTPVSHPWEPVSAPEKLVHSHIARQEKAKTDRAALPGEQAAADVPGTQALMAGLAAMMASPMGMVEERVLTARQSTLRLQTAATGVSQPAAVAEVDEVVQTTQAVPLVPPAPVASVSNQAHSVASDLHLATRAETTQVVSDGESRVAPAVLGAPDKTTAAPPSRDPAEGGR</sequence>
<dbReference type="SUPFAM" id="SSF140459">
    <property type="entry name" value="PE/PPE dimer-like"/>
    <property type="match status" value="1"/>
</dbReference>
<evidence type="ECO:0000256" key="2">
    <source>
        <dbReference type="SAM" id="MobiDB-lite"/>
    </source>
</evidence>
<dbReference type="AlphaFoldDB" id="A0A916SZB8"/>
<dbReference type="Gene3D" id="1.20.1260.20">
    <property type="entry name" value="PPE superfamily"/>
    <property type="match status" value="1"/>
</dbReference>
<proteinExistence type="inferred from homology"/>
<name>A0A916SZB8_9ACTN</name>
<keyword evidence="5" id="KW-1185">Reference proteome</keyword>
<dbReference type="InterPro" id="IPR000030">
    <property type="entry name" value="PPE_dom"/>
</dbReference>
<evidence type="ECO:0000313" key="5">
    <source>
        <dbReference type="Proteomes" id="UP000621454"/>
    </source>
</evidence>
<evidence type="ECO:0000256" key="1">
    <source>
        <dbReference type="ARBA" id="ARBA00010652"/>
    </source>
</evidence>
<accession>A0A916SZB8</accession>
<evidence type="ECO:0000259" key="3">
    <source>
        <dbReference type="Pfam" id="PF00823"/>
    </source>
</evidence>
<organism evidence="4 5">
    <name type="scientific">Gordonia jinhuaensis</name>
    <dbReference type="NCBI Taxonomy" id="1517702"/>
    <lineage>
        <taxon>Bacteria</taxon>
        <taxon>Bacillati</taxon>
        <taxon>Actinomycetota</taxon>
        <taxon>Actinomycetes</taxon>
        <taxon>Mycobacteriales</taxon>
        <taxon>Gordoniaceae</taxon>
        <taxon>Gordonia</taxon>
    </lineage>
</organism>
<evidence type="ECO:0000313" key="4">
    <source>
        <dbReference type="EMBL" id="GGB21312.1"/>
    </source>
</evidence>
<protein>
    <recommendedName>
        <fullName evidence="3">PPE domain-containing protein</fullName>
    </recommendedName>
</protein>
<dbReference type="InterPro" id="IPR038332">
    <property type="entry name" value="PPE_sf"/>
</dbReference>
<dbReference type="Pfam" id="PF00823">
    <property type="entry name" value="PPE"/>
    <property type="match status" value="1"/>
</dbReference>
<reference evidence="4" key="2">
    <citation type="submission" date="2020-09" db="EMBL/GenBank/DDBJ databases">
        <authorList>
            <person name="Sun Q."/>
            <person name="Zhou Y."/>
        </authorList>
    </citation>
    <scope>NUCLEOTIDE SEQUENCE</scope>
    <source>
        <strain evidence="4">CGMCC 1.12827</strain>
    </source>
</reference>
<feature type="domain" description="PPE" evidence="3">
    <location>
        <begin position="9"/>
        <end position="168"/>
    </location>
</feature>